<dbReference type="Proteomes" id="UP000019482">
    <property type="component" value="Unassembled WGS sequence"/>
</dbReference>
<dbReference type="EMBL" id="CBXI010000009">
    <property type="protein sequence ID" value="CDL90745.1"/>
    <property type="molecule type" value="Genomic_DNA"/>
</dbReference>
<dbReference type="Gene3D" id="3.40.50.1980">
    <property type="entry name" value="Nitrogenase molybdenum iron protein domain"/>
    <property type="match status" value="1"/>
</dbReference>
<dbReference type="SUPFAM" id="SSF53807">
    <property type="entry name" value="Helical backbone' metal receptor"/>
    <property type="match status" value="1"/>
</dbReference>
<proteinExistence type="predicted"/>
<feature type="domain" description="Nitrogenase/oxidoreductase component 1" evidence="1">
    <location>
        <begin position="13"/>
        <end position="59"/>
    </location>
</feature>
<dbReference type="GeneID" id="70359379"/>
<evidence type="ECO:0000313" key="2">
    <source>
        <dbReference type="EMBL" id="CDL90745.1"/>
    </source>
</evidence>
<reference evidence="2 3" key="1">
    <citation type="journal article" date="2015" name="Genome Announc.">
        <title>Draft Genome Sequence of Clostridium tyrobutyricum Strain DIVETGP, Isolated from Cow's Milk for Grana Padano Production.</title>
        <authorList>
            <person name="Soggiu A."/>
            <person name="Piras C."/>
            <person name="Gaiarsa S."/>
            <person name="Sassera D."/>
            <person name="Roncada P."/>
            <person name="Bendixen E."/>
            <person name="Brasca M."/>
            <person name="Bonizzi L."/>
        </authorList>
    </citation>
    <scope>NUCLEOTIDE SEQUENCE [LARGE SCALE GENOMIC DNA]</scope>
    <source>
        <strain evidence="2 3">DIVETGP</strain>
    </source>
</reference>
<name>W6N479_CLOTY</name>
<dbReference type="InterPro" id="IPR000510">
    <property type="entry name" value="Nase/OxRdtase_comp1"/>
</dbReference>
<keyword evidence="3" id="KW-1185">Reference proteome</keyword>
<gene>
    <name evidence="2" type="ORF">CTDIVETGP_0815</name>
</gene>
<dbReference type="Pfam" id="PF00148">
    <property type="entry name" value="Oxidored_nitro"/>
    <property type="match status" value="1"/>
</dbReference>
<dbReference type="RefSeq" id="WP_023625359.1">
    <property type="nucleotide sequence ID" value="NZ_CBXI010000009.1"/>
</dbReference>
<accession>W6N479</accession>
<protein>
    <recommendedName>
        <fullName evidence="1">Nitrogenase/oxidoreductase component 1 domain-containing protein</fullName>
    </recommendedName>
</protein>
<evidence type="ECO:0000313" key="3">
    <source>
        <dbReference type="Proteomes" id="UP000019482"/>
    </source>
</evidence>
<dbReference type="GO" id="GO:0016491">
    <property type="term" value="F:oxidoreductase activity"/>
    <property type="evidence" value="ECO:0007669"/>
    <property type="project" value="InterPro"/>
</dbReference>
<dbReference type="AlphaFoldDB" id="W6N479"/>
<sequence>MAAKRGIINNTVFVGTDMNEKDTVFGASESLGDITKKVYERYKPKAIFIGTSCVSGIIG</sequence>
<comment type="caution">
    <text evidence="2">The sequence shown here is derived from an EMBL/GenBank/DDBJ whole genome shotgun (WGS) entry which is preliminary data.</text>
</comment>
<organism evidence="2 3">
    <name type="scientific">Clostridium tyrobutyricum DIVETGP</name>
    <dbReference type="NCBI Taxonomy" id="1408889"/>
    <lineage>
        <taxon>Bacteria</taxon>
        <taxon>Bacillati</taxon>
        <taxon>Bacillota</taxon>
        <taxon>Clostridia</taxon>
        <taxon>Eubacteriales</taxon>
        <taxon>Clostridiaceae</taxon>
        <taxon>Clostridium</taxon>
    </lineage>
</organism>
<evidence type="ECO:0000259" key="1">
    <source>
        <dbReference type="Pfam" id="PF00148"/>
    </source>
</evidence>